<dbReference type="PROSITE" id="PS01081">
    <property type="entry name" value="HTH_TETR_1"/>
    <property type="match status" value="1"/>
</dbReference>
<dbReference type="SUPFAM" id="SSF46689">
    <property type="entry name" value="Homeodomain-like"/>
    <property type="match status" value="1"/>
</dbReference>
<evidence type="ECO:0000313" key="8">
    <source>
        <dbReference type="Proteomes" id="UP000034166"/>
    </source>
</evidence>
<reference evidence="7 8" key="1">
    <citation type="submission" date="2015-04" db="EMBL/GenBank/DDBJ databases">
        <title>Taxonomic description and genome sequence of Bacillus campisalis sp. nov., a novel member of the genus Bacillus isolated from solar saltern.</title>
        <authorList>
            <person name="Mathan Kumar R."/>
            <person name="Kaur G."/>
            <person name="Kumar A."/>
            <person name="Singh N.K."/>
            <person name="Kaur N."/>
            <person name="Kumar N."/>
            <person name="Mayilraj S."/>
        </authorList>
    </citation>
    <scope>NUCLEOTIDE SEQUENCE [LARGE SCALE GENOMIC DNA]</scope>
    <source>
        <strain evidence="7 8">SA2-6</strain>
    </source>
</reference>
<proteinExistence type="predicted"/>
<keyword evidence="1" id="KW-0678">Repressor</keyword>
<sequence length="296" mass="34122">MNDRKQHVLRMAHQLFIEKGFQATSIQDILDYSGISKGTFYNYFSSKNELLISLFKSIHSQLDKERNELLIGKDPSDIEVFIKQIELQLQTHRSNRLISLFDEVVYSPDEELKVFFKQNQLRAVRWLYRRFIDIFGESSKPYLLDCSIMFIGILHNNLKFHAMAYDSTDLYKIVRYSVERLVKIVSDVTEADAQLIPPGVLNSWFPNSGDGSHSIKQELCRTVLRMKKSSSNAQEKGKYLELLNFIQDELLHANTPRIYLVNSAISTLQAGKTIFAETDMKKLKNLAESIAAGKKE</sequence>
<gene>
    <name evidence="7" type="ORF">WQ57_14640</name>
</gene>
<dbReference type="Proteomes" id="UP000034166">
    <property type="component" value="Unassembled WGS sequence"/>
</dbReference>
<accession>A0A0M2SW43</accession>
<protein>
    <submittedName>
        <fullName evidence="7">TetR family transcriptional regulator</fullName>
    </submittedName>
</protein>
<evidence type="ECO:0000256" key="5">
    <source>
        <dbReference type="PROSITE-ProRule" id="PRU00335"/>
    </source>
</evidence>
<dbReference type="InterPro" id="IPR001647">
    <property type="entry name" value="HTH_TetR"/>
</dbReference>
<evidence type="ECO:0000256" key="3">
    <source>
        <dbReference type="ARBA" id="ARBA00023125"/>
    </source>
</evidence>
<evidence type="ECO:0000256" key="1">
    <source>
        <dbReference type="ARBA" id="ARBA00022491"/>
    </source>
</evidence>
<evidence type="ECO:0000313" key="7">
    <source>
        <dbReference type="EMBL" id="KKK37192.1"/>
    </source>
</evidence>
<dbReference type="Pfam" id="PF00440">
    <property type="entry name" value="TetR_N"/>
    <property type="match status" value="1"/>
</dbReference>
<dbReference type="InterPro" id="IPR023772">
    <property type="entry name" value="DNA-bd_HTH_TetR-type_CS"/>
</dbReference>
<organism evidence="7 8">
    <name type="scientific">Mesobacillus campisalis</name>
    <dbReference type="NCBI Taxonomy" id="1408103"/>
    <lineage>
        <taxon>Bacteria</taxon>
        <taxon>Bacillati</taxon>
        <taxon>Bacillota</taxon>
        <taxon>Bacilli</taxon>
        <taxon>Bacillales</taxon>
        <taxon>Bacillaceae</taxon>
        <taxon>Mesobacillus</taxon>
    </lineage>
</organism>
<dbReference type="GO" id="GO:0003677">
    <property type="term" value="F:DNA binding"/>
    <property type="evidence" value="ECO:0007669"/>
    <property type="project" value="UniProtKB-UniRule"/>
</dbReference>
<evidence type="ECO:0000256" key="4">
    <source>
        <dbReference type="ARBA" id="ARBA00023163"/>
    </source>
</evidence>
<keyword evidence="2" id="KW-0805">Transcription regulation</keyword>
<evidence type="ECO:0000259" key="6">
    <source>
        <dbReference type="PROSITE" id="PS50977"/>
    </source>
</evidence>
<dbReference type="PANTHER" id="PTHR43479:SF22">
    <property type="entry name" value="TRANSCRIPTIONAL REGULATOR, TETR FAMILY"/>
    <property type="match status" value="1"/>
</dbReference>
<keyword evidence="8" id="KW-1185">Reference proteome</keyword>
<dbReference type="PRINTS" id="PR00455">
    <property type="entry name" value="HTHTETR"/>
</dbReference>
<dbReference type="PANTHER" id="PTHR43479">
    <property type="entry name" value="ACREF/ENVCD OPERON REPRESSOR-RELATED"/>
    <property type="match status" value="1"/>
</dbReference>
<dbReference type="PATRIC" id="fig|1408103.3.peg.3289"/>
<dbReference type="InterPro" id="IPR009057">
    <property type="entry name" value="Homeodomain-like_sf"/>
</dbReference>
<dbReference type="OrthoDB" id="9812993at2"/>
<keyword evidence="4" id="KW-0804">Transcription</keyword>
<dbReference type="EMBL" id="LAYY01000016">
    <property type="protein sequence ID" value="KKK37192.1"/>
    <property type="molecule type" value="Genomic_DNA"/>
</dbReference>
<dbReference type="RefSeq" id="WP_046524530.1">
    <property type="nucleotide sequence ID" value="NZ_LAYY01000016.1"/>
</dbReference>
<keyword evidence="3 5" id="KW-0238">DNA-binding</keyword>
<dbReference type="InterPro" id="IPR050624">
    <property type="entry name" value="HTH-type_Tx_Regulator"/>
</dbReference>
<feature type="domain" description="HTH tetR-type" evidence="6">
    <location>
        <begin position="2"/>
        <end position="62"/>
    </location>
</feature>
<name>A0A0M2SW43_9BACI</name>
<comment type="caution">
    <text evidence="7">The sequence shown here is derived from an EMBL/GenBank/DDBJ whole genome shotgun (WGS) entry which is preliminary data.</text>
</comment>
<dbReference type="Gene3D" id="1.10.357.10">
    <property type="entry name" value="Tetracycline Repressor, domain 2"/>
    <property type="match status" value="1"/>
</dbReference>
<dbReference type="GO" id="GO:0045892">
    <property type="term" value="P:negative regulation of DNA-templated transcription"/>
    <property type="evidence" value="ECO:0007669"/>
    <property type="project" value="UniProtKB-ARBA"/>
</dbReference>
<feature type="DNA-binding region" description="H-T-H motif" evidence="5">
    <location>
        <begin position="25"/>
        <end position="44"/>
    </location>
</feature>
<dbReference type="AlphaFoldDB" id="A0A0M2SW43"/>
<dbReference type="FunFam" id="1.10.10.60:FF:000141">
    <property type="entry name" value="TetR family transcriptional regulator"/>
    <property type="match status" value="1"/>
</dbReference>
<evidence type="ECO:0000256" key="2">
    <source>
        <dbReference type="ARBA" id="ARBA00023015"/>
    </source>
</evidence>
<dbReference type="PROSITE" id="PS50977">
    <property type="entry name" value="HTH_TETR_2"/>
    <property type="match status" value="1"/>
</dbReference>